<evidence type="ECO:0000313" key="2">
    <source>
        <dbReference type="EMBL" id="VFT78921.1"/>
    </source>
</evidence>
<dbReference type="EMBL" id="CAADRA010000150">
    <property type="protein sequence ID" value="VFT78921.1"/>
    <property type="molecule type" value="Genomic_DNA"/>
</dbReference>
<sequence>MTTCLFCALPPVAHGKCAVHRHRVRCHAPGCLNQSYARGLCVFHGGKAQCQVDGCTANARRFGRCSKHSPANRHQVTCDVPFCAKVVHSGKRCVVHGGSRQCKRDGCLKYARTDGLCVLHRREATHGPLPEHELAAAVDIAMDEVEGLINTIDGEWMGWPCIQRSDEPALKSEWLAMLVIDDVEEFIAI</sequence>
<dbReference type="EMBL" id="VJMH01000150">
    <property type="protein sequence ID" value="KAF0718415.1"/>
    <property type="molecule type" value="Genomic_DNA"/>
</dbReference>
<name>A0A485K5R5_9STRA</name>
<reference evidence="2 3" key="1">
    <citation type="submission" date="2019-03" db="EMBL/GenBank/DDBJ databases">
        <authorList>
            <person name="Gaulin E."/>
            <person name="Dumas B."/>
        </authorList>
    </citation>
    <scope>NUCLEOTIDE SEQUENCE [LARGE SCALE GENOMIC DNA]</scope>
    <source>
        <strain evidence="2">CBS 568.67</strain>
    </source>
</reference>
<accession>A0A485K5R5</accession>
<organism evidence="2 3">
    <name type="scientific">Aphanomyces stellatus</name>
    <dbReference type="NCBI Taxonomy" id="120398"/>
    <lineage>
        <taxon>Eukaryota</taxon>
        <taxon>Sar</taxon>
        <taxon>Stramenopiles</taxon>
        <taxon>Oomycota</taxon>
        <taxon>Saprolegniomycetes</taxon>
        <taxon>Saprolegniales</taxon>
        <taxon>Verrucalvaceae</taxon>
        <taxon>Aphanomyces</taxon>
    </lineage>
</organism>
<dbReference type="OrthoDB" id="73726at2759"/>
<reference evidence="1" key="2">
    <citation type="submission" date="2019-06" db="EMBL/GenBank/DDBJ databases">
        <title>Genomics analysis of Aphanomyces spp. identifies a new class of oomycete effector associated with host adaptation.</title>
        <authorList>
            <person name="Gaulin E."/>
        </authorList>
    </citation>
    <scope>NUCLEOTIDE SEQUENCE</scope>
    <source>
        <strain evidence="1">CBS 578.67</strain>
    </source>
</reference>
<protein>
    <submittedName>
        <fullName evidence="2">Aste57867_1710 protein</fullName>
    </submittedName>
</protein>
<dbReference type="AlphaFoldDB" id="A0A485K5R5"/>
<evidence type="ECO:0000313" key="3">
    <source>
        <dbReference type="Proteomes" id="UP000332933"/>
    </source>
</evidence>
<keyword evidence="3" id="KW-1185">Reference proteome</keyword>
<dbReference type="Proteomes" id="UP000332933">
    <property type="component" value="Unassembled WGS sequence"/>
</dbReference>
<dbReference type="PANTHER" id="PTHR31827:SF1">
    <property type="entry name" value="EMB|CAB89363.1"/>
    <property type="match status" value="1"/>
</dbReference>
<evidence type="ECO:0000313" key="1">
    <source>
        <dbReference type="EMBL" id="KAF0718415.1"/>
    </source>
</evidence>
<dbReference type="PANTHER" id="PTHR31827">
    <property type="entry name" value="EMB|CAB89363.1"/>
    <property type="match status" value="1"/>
</dbReference>
<gene>
    <name evidence="2" type="primary">Aste57867_1710</name>
    <name evidence="1" type="ORF">As57867_001708</name>
    <name evidence="2" type="ORF">ASTE57867_1710</name>
</gene>
<proteinExistence type="predicted"/>